<protein>
    <submittedName>
        <fullName evidence="2">Os06g0251900 protein</fullName>
    </submittedName>
</protein>
<reference evidence="2 3" key="3">
    <citation type="journal article" date="2013" name="Rice">
        <title>Improvement of the Oryza sativa Nipponbare reference genome using next generation sequence and optical map data.</title>
        <authorList>
            <person name="Kawahara Y."/>
            <person name="de la Bastide M."/>
            <person name="Hamilton J.P."/>
            <person name="Kanamori H."/>
            <person name="McCombie W.R."/>
            <person name="Ouyang S."/>
            <person name="Schwartz D.C."/>
            <person name="Tanaka T."/>
            <person name="Wu J."/>
            <person name="Zhou S."/>
            <person name="Childs K.L."/>
            <person name="Davidson R.M."/>
            <person name="Lin H."/>
            <person name="Quesada-Ocampo L."/>
            <person name="Vaillancourt B."/>
            <person name="Sakai H."/>
            <person name="Lee S.S."/>
            <person name="Kim J."/>
            <person name="Numa H."/>
            <person name="Itoh T."/>
            <person name="Buell C.R."/>
            <person name="Matsumoto T."/>
        </authorList>
    </citation>
    <scope>NUCLEOTIDE SEQUENCE [LARGE SCALE GENOMIC DNA]</scope>
    <source>
        <strain evidence="3">cv. Nipponbare</strain>
    </source>
</reference>
<dbReference type="InParanoid" id="A0A0N7KLV4"/>
<dbReference type="AlphaFoldDB" id="A0A0N7KLV4"/>
<name>A0A0N7KLV4_ORYSJ</name>
<proteinExistence type="predicted"/>
<feature type="non-terminal residue" evidence="2">
    <location>
        <position position="99"/>
    </location>
</feature>
<reference evidence="3" key="1">
    <citation type="journal article" date="2005" name="Nature">
        <title>The map-based sequence of the rice genome.</title>
        <authorList>
            <consortium name="International rice genome sequencing project (IRGSP)"/>
            <person name="Matsumoto T."/>
            <person name="Wu J."/>
            <person name="Kanamori H."/>
            <person name="Katayose Y."/>
            <person name="Fujisawa M."/>
            <person name="Namiki N."/>
            <person name="Mizuno H."/>
            <person name="Yamamoto K."/>
            <person name="Antonio B.A."/>
            <person name="Baba T."/>
            <person name="Sakata K."/>
            <person name="Nagamura Y."/>
            <person name="Aoki H."/>
            <person name="Arikawa K."/>
            <person name="Arita K."/>
            <person name="Bito T."/>
            <person name="Chiden Y."/>
            <person name="Fujitsuka N."/>
            <person name="Fukunaka R."/>
            <person name="Hamada M."/>
            <person name="Harada C."/>
            <person name="Hayashi A."/>
            <person name="Hijishita S."/>
            <person name="Honda M."/>
            <person name="Hosokawa S."/>
            <person name="Ichikawa Y."/>
            <person name="Idonuma A."/>
            <person name="Iijima M."/>
            <person name="Ikeda M."/>
            <person name="Ikeno M."/>
            <person name="Ito K."/>
            <person name="Ito S."/>
            <person name="Ito T."/>
            <person name="Ito Y."/>
            <person name="Ito Y."/>
            <person name="Iwabuchi A."/>
            <person name="Kamiya K."/>
            <person name="Karasawa W."/>
            <person name="Kurita K."/>
            <person name="Katagiri S."/>
            <person name="Kikuta A."/>
            <person name="Kobayashi H."/>
            <person name="Kobayashi N."/>
            <person name="Machita K."/>
            <person name="Maehara T."/>
            <person name="Masukawa M."/>
            <person name="Mizubayashi T."/>
            <person name="Mukai Y."/>
            <person name="Nagasaki H."/>
            <person name="Nagata Y."/>
            <person name="Naito S."/>
            <person name="Nakashima M."/>
            <person name="Nakama Y."/>
            <person name="Nakamichi Y."/>
            <person name="Nakamura M."/>
            <person name="Meguro A."/>
            <person name="Negishi M."/>
            <person name="Ohta I."/>
            <person name="Ohta T."/>
            <person name="Okamoto M."/>
            <person name="Ono N."/>
            <person name="Saji S."/>
            <person name="Sakaguchi M."/>
            <person name="Sakai K."/>
            <person name="Shibata M."/>
            <person name="Shimokawa T."/>
            <person name="Song J."/>
            <person name="Takazaki Y."/>
            <person name="Terasawa K."/>
            <person name="Tsugane M."/>
            <person name="Tsuji K."/>
            <person name="Ueda S."/>
            <person name="Waki K."/>
            <person name="Yamagata H."/>
            <person name="Yamamoto M."/>
            <person name="Yamamoto S."/>
            <person name="Yamane H."/>
            <person name="Yoshiki S."/>
            <person name="Yoshihara R."/>
            <person name="Yukawa K."/>
            <person name="Zhong H."/>
            <person name="Yano M."/>
            <person name="Yuan Q."/>
            <person name="Ouyang S."/>
            <person name="Liu J."/>
            <person name="Jones K.M."/>
            <person name="Gansberger K."/>
            <person name="Moffat K."/>
            <person name="Hill J."/>
            <person name="Bera J."/>
            <person name="Fadrosh D."/>
            <person name="Jin S."/>
            <person name="Johri S."/>
            <person name="Kim M."/>
            <person name="Overton L."/>
            <person name="Reardon M."/>
            <person name="Tsitrin T."/>
            <person name="Vuong H."/>
            <person name="Weaver B."/>
            <person name="Ciecko A."/>
            <person name="Tallon L."/>
            <person name="Jackson J."/>
            <person name="Pai G."/>
            <person name="Aken S.V."/>
            <person name="Utterback T."/>
            <person name="Reidmuller S."/>
            <person name="Feldblyum T."/>
            <person name="Hsiao J."/>
            <person name="Zismann V."/>
            <person name="Iobst S."/>
            <person name="de Vazeille A.R."/>
            <person name="Buell C.R."/>
            <person name="Ying K."/>
            <person name="Li Y."/>
            <person name="Lu T."/>
            <person name="Huang Y."/>
            <person name="Zhao Q."/>
            <person name="Feng Q."/>
            <person name="Zhang L."/>
            <person name="Zhu J."/>
            <person name="Weng Q."/>
            <person name="Mu J."/>
            <person name="Lu Y."/>
            <person name="Fan D."/>
            <person name="Liu Y."/>
            <person name="Guan J."/>
            <person name="Zhang Y."/>
            <person name="Yu S."/>
            <person name="Liu X."/>
            <person name="Zhang Y."/>
            <person name="Hong G."/>
            <person name="Han B."/>
            <person name="Choisne N."/>
            <person name="Demange N."/>
            <person name="Orjeda G."/>
            <person name="Samain S."/>
            <person name="Cattolico L."/>
            <person name="Pelletier E."/>
            <person name="Couloux A."/>
            <person name="Segurens B."/>
            <person name="Wincker P."/>
            <person name="D'Hont A."/>
            <person name="Scarpelli C."/>
            <person name="Weissenbach J."/>
            <person name="Salanoubat M."/>
            <person name="Quetier F."/>
            <person name="Yu Y."/>
            <person name="Kim H.R."/>
            <person name="Rambo T."/>
            <person name="Currie J."/>
            <person name="Collura K."/>
            <person name="Luo M."/>
            <person name="Yang T."/>
            <person name="Ammiraju J.S.S."/>
            <person name="Engler F."/>
            <person name="Soderlund C."/>
            <person name="Wing R.A."/>
            <person name="Palmer L.E."/>
            <person name="de la Bastide M."/>
            <person name="Spiegel L."/>
            <person name="Nascimento L."/>
            <person name="Zutavern T."/>
            <person name="O'Shaughnessy A."/>
            <person name="Dike S."/>
            <person name="Dedhia N."/>
            <person name="Preston R."/>
            <person name="Balija V."/>
            <person name="McCombie W.R."/>
            <person name="Chow T."/>
            <person name="Chen H."/>
            <person name="Chung M."/>
            <person name="Chen C."/>
            <person name="Shaw J."/>
            <person name="Wu H."/>
            <person name="Hsiao K."/>
            <person name="Chao Y."/>
            <person name="Chu M."/>
            <person name="Cheng C."/>
            <person name="Hour A."/>
            <person name="Lee P."/>
            <person name="Lin S."/>
            <person name="Lin Y."/>
            <person name="Liou J."/>
            <person name="Liu S."/>
            <person name="Hsing Y."/>
            <person name="Raghuvanshi S."/>
            <person name="Mohanty A."/>
            <person name="Bharti A.K."/>
            <person name="Gaur A."/>
            <person name="Gupta V."/>
            <person name="Kumar D."/>
            <person name="Ravi V."/>
            <person name="Vij S."/>
            <person name="Kapur A."/>
            <person name="Khurana P."/>
            <person name="Khurana P."/>
            <person name="Khurana J.P."/>
            <person name="Tyagi A.K."/>
            <person name="Gaikwad K."/>
            <person name="Singh A."/>
            <person name="Dalal V."/>
            <person name="Srivastava S."/>
            <person name="Dixit A."/>
            <person name="Pal A.K."/>
            <person name="Ghazi I.A."/>
            <person name="Yadav M."/>
            <person name="Pandit A."/>
            <person name="Bhargava A."/>
            <person name="Sureshbabu K."/>
            <person name="Batra K."/>
            <person name="Sharma T.R."/>
            <person name="Mohapatra T."/>
            <person name="Singh N.K."/>
            <person name="Messing J."/>
            <person name="Nelson A.B."/>
            <person name="Fuks G."/>
            <person name="Kavchok S."/>
            <person name="Keizer G."/>
            <person name="Linton E."/>
            <person name="Llaca V."/>
            <person name="Song R."/>
            <person name="Tanyolac B."/>
            <person name="Young S."/>
            <person name="Ho-Il K."/>
            <person name="Hahn J.H."/>
            <person name="Sangsakoo G."/>
            <person name="Vanavichit A."/>
            <person name="de Mattos Luiz.A.T."/>
            <person name="Zimmer P.D."/>
            <person name="Malone G."/>
            <person name="Dellagostin O."/>
            <person name="de Oliveira A.C."/>
            <person name="Bevan M."/>
            <person name="Bancroft I."/>
            <person name="Minx P."/>
            <person name="Cordum H."/>
            <person name="Wilson R."/>
            <person name="Cheng Z."/>
            <person name="Jin W."/>
            <person name="Jiang J."/>
            <person name="Leong S.A."/>
            <person name="Iwama H."/>
            <person name="Gojobori T."/>
            <person name="Itoh T."/>
            <person name="Niimura Y."/>
            <person name="Fujii Y."/>
            <person name="Habara T."/>
            <person name="Sakai H."/>
            <person name="Sato Y."/>
            <person name="Wilson G."/>
            <person name="Kumar K."/>
            <person name="McCouch S."/>
            <person name="Juretic N."/>
            <person name="Hoen D."/>
            <person name="Wright S."/>
            <person name="Bruskiewich R."/>
            <person name="Bureau T."/>
            <person name="Miyao A."/>
            <person name="Hirochika H."/>
            <person name="Nishikawa T."/>
            <person name="Kadowaki K."/>
            <person name="Sugiura M."/>
            <person name="Burr B."/>
            <person name="Sasaki T."/>
        </authorList>
    </citation>
    <scope>NUCLEOTIDE SEQUENCE [LARGE SCALE GENOMIC DNA]</scope>
    <source>
        <strain evidence="3">cv. Nipponbare</strain>
    </source>
</reference>
<gene>
    <name evidence="2" type="ordered locus">Os06g0251900</name>
    <name evidence="2" type="ORF">OSNPB_060251900</name>
</gene>
<keyword evidence="3" id="KW-1185">Reference proteome</keyword>
<evidence type="ECO:0000313" key="3">
    <source>
        <dbReference type="Proteomes" id="UP000059680"/>
    </source>
</evidence>
<feature type="compositionally biased region" description="Low complexity" evidence="1">
    <location>
        <begin position="63"/>
        <end position="74"/>
    </location>
</feature>
<feature type="region of interest" description="Disordered" evidence="1">
    <location>
        <begin position="1"/>
        <end position="99"/>
    </location>
</feature>
<evidence type="ECO:0000256" key="1">
    <source>
        <dbReference type="SAM" id="MobiDB-lite"/>
    </source>
</evidence>
<dbReference type="Proteomes" id="UP000059680">
    <property type="component" value="Chromosome 6"/>
</dbReference>
<evidence type="ECO:0000313" key="2">
    <source>
        <dbReference type="EMBL" id="BAS97065.1"/>
    </source>
</evidence>
<feature type="compositionally biased region" description="Pro residues" evidence="1">
    <location>
        <begin position="36"/>
        <end position="62"/>
    </location>
</feature>
<dbReference type="EMBL" id="AP014962">
    <property type="protein sequence ID" value="BAS97065.1"/>
    <property type="molecule type" value="Genomic_DNA"/>
</dbReference>
<sequence length="99" mass="10042">MNSSASRLARTVPLRRAGPLGATAFPSSTPSAIPRSEPPPRAAPGPNPQHPNPLPPPTPPTAPRGGSDAAADLGGLRRRAPPDRGEANPSSAALRLPQP</sequence>
<reference evidence="2 3" key="2">
    <citation type="journal article" date="2013" name="Plant Cell Physiol.">
        <title>Rice Annotation Project Database (RAP-DB): an integrative and interactive database for rice genomics.</title>
        <authorList>
            <person name="Sakai H."/>
            <person name="Lee S.S."/>
            <person name="Tanaka T."/>
            <person name="Numa H."/>
            <person name="Kim J."/>
            <person name="Kawahara Y."/>
            <person name="Wakimoto H."/>
            <person name="Yang C.C."/>
            <person name="Iwamoto M."/>
            <person name="Abe T."/>
            <person name="Yamada Y."/>
            <person name="Muto A."/>
            <person name="Inokuchi H."/>
            <person name="Ikemura T."/>
            <person name="Matsumoto T."/>
            <person name="Sasaki T."/>
            <person name="Itoh T."/>
        </authorList>
    </citation>
    <scope>NUCLEOTIDE SEQUENCE [LARGE SCALE GENOMIC DNA]</scope>
    <source>
        <strain evidence="3">cv. Nipponbare</strain>
    </source>
</reference>
<accession>A0A0N7KLV4</accession>
<dbReference type="PaxDb" id="39947-A0A0N7KLV4"/>
<dbReference type="Gramene" id="Os06t0251900-00">
    <property type="protein sequence ID" value="Os06t0251900-00"/>
    <property type="gene ID" value="Os06g0251900"/>
</dbReference>
<organism evidence="2 3">
    <name type="scientific">Oryza sativa subsp. japonica</name>
    <name type="common">Rice</name>
    <dbReference type="NCBI Taxonomy" id="39947"/>
    <lineage>
        <taxon>Eukaryota</taxon>
        <taxon>Viridiplantae</taxon>
        <taxon>Streptophyta</taxon>
        <taxon>Embryophyta</taxon>
        <taxon>Tracheophyta</taxon>
        <taxon>Spermatophyta</taxon>
        <taxon>Magnoliopsida</taxon>
        <taxon>Liliopsida</taxon>
        <taxon>Poales</taxon>
        <taxon>Poaceae</taxon>
        <taxon>BOP clade</taxon>
        <taxon>Oryzoideae</taxon>
        <taxon>Oryzeae</taxon>
        <taxon>Oryzinae</taxon>
        <taxon>Oryza</taxon>
        <taxon>Oryza sativa</taxon>
    </lineage>
</organism>